<accession>A0A6C0EPF8</accession>
<sequence length="214" mass="24615">MTPDNYSQNIVNIHHEKKNQINVDIKKTVVGFILFFITFVILIPVILFKSQIYGILEAYMPNIDLIATVISWHGGPLKVWEHLYPPTPVTMYGFSSQTIINYMALLGLTYIITRETQRSGSMARGWSMAFIMLLMTYLLPGQFISWIMDKTNDLISNYFKFNFISSESIVVIMGFFIVATIIASEAYILHNFKKNLELMAKKIMTIPNLLKKII</sequence>
<evidence type="ECO:0000256" key="1">
    <source>
        <dbReference type="SAM" id="Phobius"/>
    </source>
</evidence>
<keyword evidence="1" id="KW-0812">Transmembrane</keyword>
<dbReference type="AlphaFoldDB" id="A0A6C0EPF8"/>
<organism evidence="2">
    <name type="scientific">viral metagenome</name>
    <dbReference type="NCBI Taxonomy" id="1070528"/>
    <lineage>
        <taxon>unclassified sequences</taxon>
        <taxon>metagenomes</taxon>
        <taxon>organismal metagenomes</taxon>
    </lineage>
</organism>
<proteinExistence type="predicted"/>
<feature type="transmembrane region" description="Helical" evidence="1">
    <location>
        <begin position="125"/>
        <end position="148"/>
    </location>
</feature>
<protein>
    <submittedName>
        <fullName evidence="2">Uncharacterized protein</fullName>
    </submittedName>
</protein>
<name>A0A6C0EPF8_9ZZZZ</name>
<keyword evidence="1" id="KW-0472">Membrane</keyword>
<feature type="transmembrane region" description="Helical" evidence="1">
    <location>
        <begin position="29"/>
        <end position="48"/>
    </location>
</feature>
<feature type="transmembrane region" description="Helical" evidence="1">
    <location>
        <begin position="168"/>
        <end position="189"/>
    </location>
</feature>
<evidence type="ECO:0000313" key="2">
    <source>
        <dbReference type="EMBL" id="QHT30199.1"/>
    </source>
</evidence>
<feature type="transmembrane region" description="Helical" evidence="1">
    <location>
        <begin position="94"/>
        <end position="113"/>
    </location>
</feature>
<dbReference type="EMBL" id="MN738893">
    <property type="protein sequence ID" value="QHT30199.1"/>
    <property type="molecule type" value="Genomic_DNA"/>
</dbReference>
<keyword evidence="1" id="KW-1133">Transmembrane helix</keyword>
<reference evidence="2" key="1">
    <citation type="journal article" date="2020" name="Nature">
        <title>Giant virus diversity and host interactions through global metagenomics.</title>
        <authorList>
            <person name="Schulz F."/>
            <person name="Roux S."/>
            <person name="Paez-Espino D."/>
            <person name="Jungbluth S."/>
            <person name="Walsh D.A."/>
            <person name="Denef V.J."/>
            <person name="McMahon K.D."/>
            <person name="Konstantinidis K.T."/>
            <person name="Eloe-Fadrosh E.A."/>
            <person name="Kyrpides N.C."/>
            <person name="Woyke T."/>
        </authorList>
    </citation>
    <scope>NUCLEOTIDE SEQUENCE</scope>
    <source>
        <strain evidence="2">GVMAG-M-3300009149-34</strain>
    </source>
</reference>